<dbReference type="Gene3D" id="2.160.10.10">
    <property type="entry name" value="Hexapeptide repeat proteins"/>
    <property type="match status" value="1"/>
</dbReference>
<comment type="caution">
    <text evidence="10">The sequence shown here is derived from an EMBL/GenBank/DDBJ whole genome shotgun (WGS) entry which is preliminary data.</text>
</comment>
<evidence type="ECO:0000256" key="2">
    <source>
        <dbReference type="ARBA" id="ARBA00007878"/>
    </source>
</evidence>
<evidence type="ECO:0000256" key="8">
    <source>
        <dbReference type="ARBA" id="ARBA00046432"/>
    </source>
</evidence>
<organism evidence="10 11">
    <name type="scientific">Scytalidium lignicola</name>
    <name type="common">Hyphomycete</name>
    <dbReference type="NCBI Taxonomy" id="5539"/>
    <lineage>
        <taxon>Eukaryota</taxon>
        <taxon>Fungi</taxon>
        <taxon>Dikarya</taxon>
        <taxon>Ascomycota</taxon>
        <taxon>Pezizomycotina</taxon>
        <taxon>Leotiomycetes</taxon>
        <taxon>Leotiomycetes incertae sedis</taxon>
        <taxon>Scytalidium</taxon>
    </lineage>
</organism>
<feature type="non-terminal residue" evidence="10">
    <location>
        <position position="570"/>
    </location>
</feature>
<dbReference type="SUPFAM" id="SSF51161">
    <property type="entry name" value="Trimeric LpxA-like enzymes"/>
    <property type="match status" value="1"/>
</dbReference>
<dbReference type="Pfam" id="PF25084">
    <property type="entry name" value="LbH_EIF2B"/>
    <property type="match status" value="1"/>
</dbReference>
<evidence type="ECO:0000256" key="7">
    <source>
        <dbReference type="ARBA" id="ARBA00044229"/>
    </source>
</evidence>
<dbReference type="InterPro" id="IPR011004">
    <property type="entry name" value="Trimer_LpxA-like_sf"/>
</dbReference>
<dbReference type="EMBL" id="NCSJ02000065">
    <property type="protein sequence ID" value="RFU31893.1"/>
    <property type="molecule type" value="Genomic_DNA"/>
</dbReference>
<dbReference type="OrthoDB" id="10250549at2759"/>
<dbReference type="Gene3D" id="3.90.550.10">
    <property type="entry name" value="Spore Coat Polysaccharide Biosynthesis Protein SpsA, Chain A"/>
    <property type="match status" value="1"/>
</dbReference>
<keyword evidence="4" id="KW-0396">Initiation factor</keyword>
<dbReference type="PANTHER" id="PTHR45989:SF1">
    <property type="entry name" value="TRANSLATION INITIATION FACTOR EIF-2B SUBUNIT GAMMA"/>
    <property type="match status" value="1"/>
</dbReference>
<keyword evidence="11" id="KW-1185">Reference proteome</keyword>
<dbReference type="AlphaFoldDB" id="A0A3E2HFH4"/>
<evidence type="ECO:0000313" key="10">
    <source>
        <dbReference type="EMBL" id="RFU31893.1"/>
    </source>
</evidence>
<evidence type="ECO:0000313" key="11">
    <source>
        <dbReference type="Proteomes" id="UP000258309"/>
    </source>
</evidence>
<dbReference type="STRING" id="5539.A0A3E2HFH4"/>
<reference evidence="10 11" key="1">
    <citation type="submission" date="2018-05" db="EMBL/GenBank/DDBJ databases">
        <title>Draft genome sequence of Scytalidium lignicola DSM 105466, a ubiquitous saprotrophic fungus.</title>
        <authorList>
            <person name="Buettner E."/>
            <person name="Gebauer A.M."/>
            <person name="Hofrichter M."/>
            <person name="Liers C."/>
            <person name="Kellner H."/>
        </authorList>
    </citation>
    <scope>NUCLEOTIDE SEQUENCE [LARGE SCALE GENOMIC DNA]</scope>
    <source>
        <strain evidence="10 11">DSM 105466</strain>
    </source>
</reference>
<dbReference type="GO" id="GO:0005829">
    <property type="term" value="C:cytosol"/>
    <property type="evidence" value="ECO:0007669"/>
    <property type="project" value="UniProtKB-SubCell"/>
</dbReference>
<evidence type="ECO:0000256" key="1">
    <source>
        <dbReference type="ARBA" id="ARBA00004514"/>
    </source>
</evidence>
<dbReference type="PANTHER" id="PTHR45989">
    <property type="entry name" value="TRANSLATION INITIATION FACTOR EIF-2B SUBUNIT GAMMA"/>
    <property type="match status" value="1"/>
</dbReference>
<dbReference type="CDD" id="cd04652">
    <property type="entry name" value="LbH_eIF2B_gamma_C"/>
    <property type="match status" value="1"/>
</dbReference>
<feature type="domain" description="EIF2B subunit epsilon/gamma LbH" evidence="9">
    <location>
        <begin position="439"/>
        <end position="524"/>
    </location>
</feature>
<evidence type="ECO:0000256" key="3">
    <source>
        <dbReference type="ARBA" id="ARBA00022490"/>
    </source>
</evidence>
<evidence type="ECO:0000256" key="4">
    <source>
        <dbReference type="ARBA" id="ARBA00022540"/>
    </source>
</evidence>
<accession>A0A3E2HFH4</accession>
<evidence type="ECO:0000256" key="5">
    <source>
        <dbReference type="ARBA" id="ARBA00022917"/>
    </source>
</evidence>
<dbReference type="InterPro" id="IPR056764">
    <property type="entry name" value="LbH_EIF2B3/5"/>
</dbReference>
<comment type="subunit">
    <text evidence="8">Component of the translation initiation factor 2B (eIF2B) complex which is a heterodecamer of two sets of five different subunits: alpha, beta, gamma, delta and epsilon. Subunits alpha, beta and delta comprise a regulatory subcomplex and subunits epsilon and gamma comprise a catalytic subcomplex. Within the complex, the hexameric regulatory complex resides at the center, with the two heterodimeric catalytic subcomplexes bound on opposite sides.</text>
</comment>
<dbReference type="InterPro" id="IPR051960">
    <property type="entry name" value="eIF2B_gamma"/>
</dbReference>
<dbReference type="InterPro" id="IPR029044">
    <property type="entry name" value="Nucleotide-diphossugar_trans"/>
</dbReference>
<comment type="subcellular location">
    <subcellularLocation>
        <location evidence="1">Cytoplasm</location>
        <location evidence="1">Cytosol</location>
    </subcellularLocation>
</comment>
<sequence>MPHALPMPAPGFQAIILCGPGSSFPTFTASPDEHPKALIPIANRPMVWYPIDFCYRMGVTNITLIAPPSSAPAIEAAMKTNPHLTGLPLPKPDLLAPKDLDQNTGTAQILRLPEVRATITGDFIVLPCDLVCELGGETLIEAWMVKEAGLGGAAGGSSDVSGPRMALGGEKKVIRGGLGVWYNTKGGTVVKGEETDFIATSPLEPGPVPPPRLSLLPHVSNLVYSVPTDTLNDITDEKKSLPLRHSLIRRHPRIKMLSSHRDAHIYVFPAWVLDMINQNEHMDSIGEDVIGWWAKAGWQEGLGEKLGLREIFEKPDGIDTEENMLDDPHAVDNIDFGSLSSTWTSDLHMSTGSNPVQTPPSQTIIREGSKSKIVMPPILSYIHPSKPDSSMIRRVDTAPLLLSVSLQLAKLEAIDTVGRDAASPFAHQSKVAYPEGIASKTTVTKPDCLLAENVTVEEKSAIKECVIGANCQIKQGAKLTRCVLMDGVVVGRGCKLTGCILGRRSEIGDDSTLQDCEVQENLFIEAGTEDKNNKLMSSEGMEATEEEINEFANDETAIDTSGDQEAFGFG</sequence>
<evidence type="ECO:0000256" key="6">
    <source>
        <dbReference type="ARBA" id="ARBA00044196"/>
    </source>
</evidence>
<dbReference type="GO" id="GO:0005851">
    <property type="term" value="C:eukaryotic translation initiation factor 2B complex"/>
    <property type="evidence" value="ECO:0007669"/>
    <property type="project" value="TreeGrafter"/>
</dbReference>
<dbReference type="Proteomes" id="UP000258309">
    <property type="component" value="Unassembled WGS sequence"/>
</dbReference>
<comment type="similarity">
    <text evidence="2">Belongs to the eIF-2B gamma/epsilon subunits family.</text>
</comment>
<keyword evidence="3" id="KW-0963">Cytoplasm</keyword>
<feature type="non-terminal residue" evidence="10">
    <location>
        <position position="1"/>
    </location>
</feature>
<keyword evidence="5" id="KW-0648">Protein biosynthesis</keyword>
<dbReference type="OMA" id="NCVINPK"/>
<dbReference type="SUPFAM" id="SSF53448">
    <property type="entry name" value="Nucleotide-diphospho-sugar transferases"/>
    <property type="match status" value="1"/>
</dbReference>
<protein>
    <recommendedName>
        <fullName evidence="6">Translation initiation factor eIF2B subunit gamma</fullName>
    </recommendedName>
    <alternativeName>
        <fullName evidence="7">eIF2B GDP-GTP exchange factor subunit gamma</fullName>
    </alternativeName>
</protein>
<name>A0A3E2HFH4_SCYLI</name>
<gene>
    <name evidence="10" type="ORF">B7463_g4424</name>
</gene>
<evidence type="ECO:0000259" key="9">
    <source>
        <dbReference type="Pfam" id="PF25084"/>
    </source>
</evidence>
<dbReference type="GO" id="GO:0002183">
    <property type="term" value="P:cytoplasmic translational initiation"/>
    <property type="evidence" value="ECO:0007669"/>
    <property type="project" value="TreeGrafter"/>
</dbReference>
<dbReference type="GO" id="GO:0003743">
    <property type="term" value="F:translation initiation factor activity"/>
    <property type="evidence" value="ECO:0007669"/>
    <property type="project" value="UniProtKB-KW"/>
</dbReference>
<dbReference type="GO" id="GO:0005085">
    <property type="term" value="F:guanyl-nucleotide exchange factor activity"/>
    <property type="evidence" value="ECO:0007669"/>
    <property type="project" value="TreeGrafter"/>
</dbReference>
<proteinExistence type="inferred from homology"/>